<dbReference type="GO" id="GO:0140662">
    <property type="term" value="F:ATP-dependent protein folding chaperone"/>
    <property type="evidence" value="ECO:0007669"/>
    <property type="project" value="InterPro"/>
</dbReference>
<evidence type="ECO:0000256" key="1">
    <source>
        <dbReference type="ARBA" id="ARBA00004496"/>
    </source>
</evidence>
<evidence type="ECO:0000256" key="5">
    <source>
        <dbReference type="ARBA" id="ARBA00022840"/>
    </source>
</evidence>
<evidence type="ECO:0000313" key="10">
    <source>
        <dbReference type="Proteomes" id="UP000265427"/>
    </source>
</evidence>
<dbReference type="PRINTS" id="PR00775">
    <property type="entry name" value="HEATSHOCK90"/>
</dbReference>
<feature type="non-terminal residue" evidence="9">
    <location>
        <position position="914"/>
    </location>
</feature>
<dbReference type="SUPFAM" id="SSF110942">
    <property type="entry name" value="HSP90 C-terminal domain"/>
    <property type="match status" value="1"/>
</dbReference>
<dbReference type="Proteomes" id="UP000265427">
    <property type="component" value="Unassembled WGS sequence"/>
</dbReference>
<evidence type="ECO:0000256" key="6">
    <source>
        <dbReference type="ARBA" id="ARBA00023186"/>
    </source>
</evidence>
<evidence type="ECO:0000256" key="3">
    <source>
        <dbReference type="ARBA" id="ARBA00022490"/>
    </source>
</evidence>
<feature type="domain" description="Histidine kinase/HSP90-like ATPase" evidence="8">
    <location>
        <begin position="30"/>
        <end position="184"/>
    </location>
</feature>
<dbReference type="GO" id="GO:0051082">
    <property type="term" value="F:unfolded protein binding"/>
    <property type="evidence" value="ECO:0007669"/>
    <property type="project" value="InterPro"/>
</dbReference>
<dbReference type="VEuPathDB" id="FungiDB:H257_09937"/>
<protein>
    <recommendedName>
        <fullName evidence="8">Histidine kinase/HSP90-like ATPase domain-containing protein</fullName>
    </recommendedName>
</protein>
<keyword evidence="4" id="KW-0547">Nucleotide-binding</keyword>
<sequence length="914" mass="104674">MSTTEGAETFAFSADISQLLSLIINTFYSNKDIFLRELISNASDALDKIRYQSLTDASVLDSDKDLEIKIIPDKANGTLTLQDSGIGMTKTDLVNNLGTIAKSGTKAFMEALAAGADISMIGQFGVGFYSAYLVADRVTVHSKHNDDEQHVWESAAGGSFTVSADSSEPIKRGTRIVLKLKEDMLEYLEERKLKDLVEKVQISSRIVESPCVLVTGEYGWSANMERIMKAQALRDSSTSSYMSSKKTMEINPLHPIIKSLREKSDVDKSDKTVKDLIWLLYDTSLLTSGFSLDEPTTFAGRIHRLIKLGLSIDDDDIAEENLDDLPPLEGDEGLEESTMEERGQDRPRQGRSDDAHRGTSNGPRERPLERIDGGAHPVPSCPKLKGIRQEQVRQWLLDRETYEEDLRAVCMRRNLEVRNYREGWKECFEDKRLLKQFMIMRKLRGDPKELDETVLETELRKIVDEPKNGVEADIPLLFHGIHMDMKDDDVLSRVCKFLADCDERIEARVMKGHLKKPEMRKKIFKRLLEVVDPEPVRDACVLDMEKAWHPVEFTWESISELVMHHAQEQQRFYSTYGAGRKKPGYEAKEAKNKKEHRKDDYSRQEQREVRPRRDDRERSRSQGRDRRDRSSDRHEPRGYRSQSRDRDGGRPYERRDENRSSRYGPPDNKPKQQVGFAMRRGRSPAPSHGGILRDREGKRDAGWGHTPRSNSQDKNRVKSNWSRGNSVEKPKAVEQSSNQAYPLMFGEIDMDDYDEDGNLVTAATHGGYVNPFKNRWESQNFRVLEEQKREAKKRKAKELVETEDFIPLTNDSEDEVDEPDVIRQKGRTILKAKSAGPNRTVRRVYGWESQIKQREPREIMPTGCLKCGDAAHLYDKCPGASAEDRAKVKYEWALVAKRMQNGKTLKPKAKKLRD</sequence>
<dbReference type="GO" id="GO:0005524">
    <property type="term" value="F:ATP binding"/>
    <property type="evidence" value="ECO:0007669"/>
    <property type="project" value="UniProtKB-KW"/>
</dbReference>
<keyword evidence="6" id="KW-0143">Chaperone</keyword>
<keyword evidence="3" id="KW-0963">Cytoplasm</keyword>
<feature type="compositionally biased region" description="Basic and acidic residues" evidence="7">
    <location>
        <begin position="691"/>
        <end position="702"/>
    </location>
</feature>
<dbReference type="PANTHER" id="PTHR11528">
    <property type="entry name" value="HEAT SHOCK PROTEIN 90 FAMILY MEMBER"/>
    <property type="match status" value="1"/>
</dbReference>
<comment type="similarity">
    <text evidence="2">Belongs to the heat shock protein 90 family.</text>
</comment>
<evidence type="ECO:0000313" key="9">
    <source>
        <dbReference type="EMBL" id="RHY14352.1"/>
    </source>
</evidence>
<dbReference type="AlphaFoldDB" id="A0A397B2H0"/>
<gene>
    <name evidence="9" type="ORF">DYB36_007118</name>
</gene>
<evidence type="ECO:0000256" key="4">
    <source>
        <dbReference type="ARBA" id="ARBA00022741"/>
    </source>
</evidence>
<dbReference type="PROSITE" id="PS00298">
    <property type="entry name" value="HSP90"/>
    <property type="match status" value="1"/>
</dbReference>
<keyword evidence="5" id="KW-0067">ATP-binding</keyword>
<name>A0A397B2H0_APHAT</name>
<dbReference type="InterPro" id="IPR036890">
    <property type="entry name" value="HATPase_C_sf"/>
</dbReference>
<dbReference type="Pfam" id="PF00183">
    <property type="entry name" value="HSP90"/>
    <property type="match status" value="1"/>
</dbReference>
<proteinExistence type="inferred from homology"/>
<evidence type="ECO:0000256" key="2">
    <source>
        <dbReference type="ARBA" id="ARBA00008239"/>
    </source>
</evidence>
<feature type="region of interest" description="Disordered" evidence="7">
    <location>
        <begin position="320"/>
        <end position="382"/>
    </location>
</feature>
<dbReference type="EMBL" id="QUSZ01004426">
    <property type="protein sequence ID" value="RHY14352.1"/>
    <property type="molecule type" value="Genomic_DNA"/>
</dbReference>
<organism evidence="9 10">
    <name type="scientific">Aphanomyces astaci</name>
    <name type="common">Crayfish plague agent</name>
    <dbReference type="NCBI Taxonomy" id="112090"/>
    <lineage>
        <taxon>Eukaryota</taxon>
        <taxon>Sar</taxon>
        <taxon>Stramenopiles</taxon>
        <taxon>Oomycota</taxon>
        <taxon>Saprolegniomycetes</taxon>
        <taxon>Saprolegniales</taxon>
        <taxon>Verrucalvaceae</taxon>
        <taxon>Aphanomyces</taxon>
    </lineage>
</organism>
<dbReference type="FunFam" id="3.30.565.10:FF:000204">
    <property type="entry name" value="Heat shock protein HSP 90-beta"/>
    <property type="match status" value="1"/>
</dbReference>
<dbReference type="InterPro" id="IPR019805">
    <property type="entry name" value="Heat_shock_protein_90_CS"/>
</dbReference>
<dbReference type="Pfam" id="PF13589">
    <property type="entry name" value="HATPase_c_3"/>
    <property type="match status" value="1"/>
</dbReference>
<dbReference type="InterPro" id="IPR001404">
    <property type="entry name" value="Hsp90_fam"/>
</dbReference>
<dbReference type="InterPro" id="IPR020575">
    <property type="entry name" value="Hsp90_N"/>
</dbReference>
<dbReference type="VEuPathDB" id="FungiDB:H257_02470"/>
<dbReference type="GO" id="GO:0016887">
    <property type="term" value="F:ATP hydrolysis activity"/>
    <property type="evidence" value="ECO:0007669"/>
    <property type="project" value="InterPro"/>
</dbReference>
<dbReference type="InterPro" id="IPR037196">
    <property type="entry name" value="HSP90_C"/>
</dbReference>
<feature type="compositionally biased region" description="Basic and acidic residues" evidence="7">
    <location>
        <begin position="583"/>
        <end position="660"/>
    </location>
</feature>
<dbReference type="InterPro" id="IPR003594">
    <property type="entry name" value="HATPase_dom"/>
</dbReference>
<dbReference type="SUPFAM" id="SSF55874">
    <property type="entry name" value="ATPase domain of HSP90 chaperone/DNA topoisomerase II/histidine kinase"/>
    <property type="match status" value="1"/>
</dbReference>
<dbReference type="SMART" id="SM00387">
    <property type="entry name" value="HATPase_c"/>
    <property type="match status" value="1"/>
</dbReference>
<feature type="compositionally biased region" description="Acidic residues" evidence="7">
    <location>
        <begin position="329"/>
        <end position="338"/>
    </location>
</feature>
<comment type="subcellular location">
    <subcellularLocation>
        <location evidence="1">Cytoplasm</location>
    </subcellularLocation>
</comment>
<dbReference type="CDD" id="cd16927">
    <property type="entry name" value="HATPase_Hsp90-like"/>
    <property type="match status" value="1"/>
</dbReference>
<feature type="compositionally biased region" description="Basic and acidic residues" evidence="7">
    <location>
        <begin position="339"/>
        <end position="373"/>
    </location>
</feature>
<dbReference type="GO" id="GO:0005737">
    <property type="term" value="C:cytoplasm"/>
    <property type="evidence" value="ECO:0007669"/>
    <property type="project" value="UniProtKB-SubCell"/>
</dbReference>
<accession>A0A397B2H0</accession>
<dbReference type="FunFam" id="1.20.120.790:FF:000001">
    <property type="entry name" value="Heat shock protein 90 alpha"/>
    <property type="match status" value="1"/>
</dbReference>
<dbReference type="Gene3D" id="3.30.565.10">
    <property type="entry name" value="Histidine kinase-like ATPase, C-terminal domain"/>
    <property type="match status" value="1"/>
</dbReference>
<evidence type="ECO:0000256" key="7">
    <source>
        <dbReference type="SAM" id="MobiDB-lite"/>
    </source>
</evidence>
<reference evidence="9 10" key="1">
    <citation type="submission" date="2018-08" db="EMBL/GenBank/DDBJ databases">
        <title>Aphanomyces genome sequencing and annotation.</title>
        <authorList>
            <person name="Minardi D."/>
            <person name="Oidtmann B."/>
            <person name="Van Der Giezen M."/>
            <person name="Studholme D.J."/>
        </authorList>
    </citation>
    <scope>NUCLEOTIDE SEQUENCE [LARGE SCALE GENOMIC DNA]</scope>
    <source>
        <strain evidence="9 10">Kv</strain>
    </source>
</reference>
<comment type="caution">
    <text evidence="9">The sequence shown here is derived from an EMBL/GenBank/DDBJ whole genome shotgun (WGS) entry which is preliminary data.</text>
</comment>
<feature type="region of interest" description="Disordered" evidence="7">
    <location>
        <begin position="575"/>
        <end position="737"/>
    </location>
</feature>
<dbReference type="VEuPathDB" id="FungiDB:H257_02524"/>
<evidence type="ECO:0000259" key="8">
    <source>
        <dbReference type="SMART" id="SM00387"/>
    </source>
</evidence>